<dbReference type="Proteomes" id="UP000229529">
    <property type="component" value="Unassembled WGS sequence"/>
</dbReference>
<keyword evidence="2" id="KW-1185">Reference proteome</keyword>
<comment type="caution">
    <text evidence="1">The sequence shown here is derived from an EMBL/GenBank/DDBJ whole genome shotgun (WGS) entry which is preliminary data.</text>
</comment>
<protein>
    <submittedName>
        <fullName evidence="1">50S ribosomal protein L32</fullName>
    </submittedName>
</protein>
<proteinExistence type="predicted"/>
<reference evidence="1" key="1">
    <citation type="submission" date="2017-09" db="EMBL/GenBank/DDBJ databases">
        <authorList>
            <person name="Campbell M.A."/>
            <person name="Lukasik P."/>
            <person name="Simon C."/>
            <person name="McCutcheon J.P."/>
        </authorList>
    </citation>
    <scope>NUCLEOTIDE SEQUENCE [LARGE SCALE GENOMIC DNA]</scope>
    <source>
        <strain evidence="1">ALECUR</strain>
    </source>
</reference>
<keyword evidence="1" id="KW-0689">Ribosomal protein</keyword>
<organism evidence="1 2">
    <name type="scientific">Candidatus Hodgkinia cicadicola</name>
    <dbReference type="NCBI Taxonomy" id="573658"/>
    <lineage>
        <taxon>Bacteria</taxon>
        <taxon>Pseudomonadati</taxon>
        <taxon>Pseudomonadota</taxon>
        <taxon>Alphaproteobacteria</taxon>
        <taxon>Hyphomicrobiales</taxon>
        <taxon>Candidatus Hodgkinia</taxon>
    </lineage>
</organism>
<accession>A0ABX4MK68</accession>
<dbReference type="EMBL" id="NXGS01000137">
    <property type="protein sequence ID" value="PIM96104.1"/>
    <property type="molecule type" value="Genomic_DNA"/>
</dbReference>
<gene>
    <name evidence="1" type="primary">rpmF</name>
    <name evidence="1" type="ORF">alecur_201</name>
</gene>
<evidence type="ECO:0000313" key="2">
    <source>
        <dbReference type="Proteomes" id="UP000229529"/>
    </source>
</evidence>
<name>A0ABX4MK68_9HYPH</name>
<keyword evidence="1" id="KW-0687">Ribonucleoprotein</keyword>
<sequence>MDHLDPLAPVVPLSAPRTNVALSDPFSAHKRCFWEGIIYIVRFNNLIYNLTCWEVIESSLFKISVQVNTWFKTSDKSFPNL</sequence>
<dbReference type="GO" id="GO:0005840">
    <property type="term" value="C:ribosome"/>
    <property type="evidence" value="ECO:0007669"/>
    <property type="project" value="UniProtKB-KW"/>
</dbReference>
<evidence type="ECO:0000313" key="1">
    <source>
        <dbReference type="EMBL" id="PIM96104.1"/>
    </source>
</evidence>